<organism evidence="6 7">
    <name type="scientific">Acropora cervicornis</name>
    <name type="common">Staghorn coral</name>
    <dbReference type="NCBI Taxonomy" id="6130"/>
    <lineage>
        <taxon>Eukaryota</taxon>
        <taxon>Metazoa</taxon>
        <taxon>Cnidaria</taxon>
        <taxon>Anthozoa</taxon>
        <taxon>Hexacorallia</taxon>
        <taxon>Scleractinia</taxon>
        <taxon>Astrocoeniina</taxon>
        <taxon>Acroporidae</taxon>
        <taxon>Acropora</taxon>
    </lineage>
</organism>
<dbReference type="GO" id="GO:0035517">
    <property type="term" value="C:PR-DUB complex"/>
    <property type="evidence" value="ECO:0007669"/>
    <property type="project" value="TreeGrafter"/>
</dbReference>
<evidence type="ECO:0000313" key="7">
    <source>
        <dbReference type="Proteomes" id="UP001249851"/>
    </source>
</evidence>
<sequence>MSAEKGETKKKKGLTWAEAAKQVLERSVEPLTHKDILKVIQDEGLRDLSRGNAPLACLNAMLHHHSRGPNDLFVKVEGRMSCYKLNPNRVESPGENSTHDSDSDLASMPEDTEFNHFSDKDSRHLTNGKVKIPLGTKEIEMPQLKPPLPNPPPRDSELKPSLTKDGRLQKKRGPKPGPRSSSANKRPRLTSSRPVPKTALKNLKVGTVENDSSLNGKESSAKEKLPSTLVEPSSKLIPPSSPSISPSTVANHSFLRLPRSVANDMDGKEQLEKFSDLWTNSKLKRTKEGRIDVSTPDSILTSIPLRTLISQRTFNMLPALYQYQLVTLLPKVDQSVGNDGGLRPSHSAFTNEFFASACHSWKDRLQEDSSSQDLAHAYFTAPLSPAPAVSPRSSLPSSHRDANQNRSQYNSTRALTVPLKKLPSHCLPKRVTESRRSEAAKQLRANSNARPSRPRSIPIFRMVTVATATEALKAIRTCAPDNMLTTSTIYTRKRTLKIPESASDEWLTKESTTTPLLSASILNTDTVDLRAPATLIKQRPPSRAAMQKQVADRENSSRRSTSSTSTKGSIPNTVASKSFSRSMLLKSCSCRLKAMDVCKKCGAFCHDDCISAAQLCSACVN</sequence>
<feature type="compositionally biased region" description="Basic and acidic residues" evidence="4">
    <location>
        <begin position="154"/>
        <end position="168"/>
    </location>
</feature>
<evidence type="ECO:0000313" key="6">
    <source>
        <dbReference type="EMBL" id="KAK2562395.1"/>
    </source>
</evidence>
<comment type="similarity">
    <text evidence="1">Belongs to the Asx family.</text>
</comment>
<keyword evidence="7" id="KW-1185">Reference proteome</keyword>
<feature type="compositionally biased region" description="Polar residues" evidence="4">
    <location>
        <begin position="179"/>
        <end position="193"/>
    </location>
</feature>
<feature type="compositionally biased region" description="Low complexity" evidence="4">
    <location>
        <begin position="232"/>
        <end position="247"/>
    </location>
</feature>
<feature type="region of interest" description="Disordered" evidence="4">
    <location>
        <begin position="386"/>
        <end position="411"/>
    </location>
</feature>
<keyword evidence="2" id="KW-0678">Repressor</keyword>
<dbReference type="GO" id="GO:0003682">
    <property type="term" value="F:chromatin binding"/>
    <property type="evidence" value="ECO:0007669"/>
    <property type="project" value="TreeGrafter"/>
</dbReference>
<feature type="domain" description="HTH HARE-type" evidence="5">
    <location>
        <begin position="14"/>
        <end position="88"/>
    </location>
</feature>
<feature type="compositionally biased region" description="Basic and acidic residues" evidence="4">
    <location>
        <begin position="430"/>
        <end position="441"/>
    </location>
</feature>
<dbReference type="InterPro" id="IPR028020">
    <property type="entry name" value="ASX_DEUBAD_dom"/>
</dbReference>
<dbReference type="EMBL" id="JARQWQ010000029">
    <property type="protein sequence ID" value="KAK2562395.1"/>
    <property type="molecule type" value="Genomic_DNA"/>
</dbReference>
<keyword evidence="3" id="KW-0804">Transcription</keyword>
<accession>A0AAD9QJF0</accession>
<dbReference type="Proteomes" id="UP001249851">
    <property type="component" value="Unassembled WGS sequence"/>
</dbReference>
<feature type="region of interest" description="Disordered" evidence="4">
    <location>
        <begin position="430"/>
        <end position="454"/>
    </location>
</feature>
<dbReference type="Pfam" id="PF13922">
    <property type="entry name" value="PHD_3"/>
    <property type="match status" value="1"/>
</dbReference>
<proteinExistence type="inferred from homology"/>
<reference evidence="6" key="2">
    <citation type="journal article" date="2023" name="Science">
        <title>Genomic signatures of disease resistance in endangered staghorn corals.</title>
        <authorList>
            <person name="Vollmer S.V."/>
            <person name="Selwyn J.D."/>
            <person name="Despard B.A."/>
            <person name="Roesel C.L."/>
        </authorList>
    </citation>
    <scope>NUCLEOTIDE SEQUENCE</scope>
    <source>
        <strain evidence="6">K2</strain>
    </source>
</reference>
<dbReference type="GO" id="GO:0045944">
    <property type="term" value="P:positive regulation of transcription by RNA polymerase II"/>
    <property type="evidence" value="ECO:0007669"/>
    <property type="project" value="TreeGrafter"/>
</dbReference>
<dbReference type="AlphaFoldDB" id="A0AAD9QJF0"/>
<protein>
    <submittedName>
        <fullName evidence="6">Polycomb group protein ASXL1</fullName>
    </submittedName>
</protein>
<dbReference type="PROSITE" id="PS51913">
    <property type="entry name" value="HTH_HARE"/>
    <property type="match status" value="1"/>
</dbReference>
<dbReference type="PANTHER" id="PTHR13578:SF20">
    <property type="entry name" value="POLYCOMB PROTEIN ASX"/>
    <property type="match status" value="1"/>
</dbReference>
<evidence type="ECO:0000256" key="2">
    <source>
        <dbReference type="ARBA" id="ARBA00022491"/>
    </source>
</evidence>
<feature type="compositionally biased region" description="Pro residues" evidence="4">
    <location>
        <begin position="144"/>
        <end position="153"/>
    </location>
</feature>
<comment type="caution">
    <text evidence="6">The sequence shown here is derived from an EMBL/GenBank/DDBJ whole genome shotgun (WGS) entry which is preliminary data.</text>
</comment>
<name>A0AAD9QJF0_ACRCE</name>
<dbReference type="GO" id="GO:0003677">
    <property type="term" value="F:DNA binding"/>
    <property type="evidence" value="ECO:0007669"/>
    <property type="project" value="InterPro"/>
</dbReference>
<dbReference type="GO" id="GO:0009887">
    <property type="term" value="P:animal organ morphogenesis"/>
    <property type="evidence" value="ECO:0007669"/>
    <property type="project" value="TreeGrafter"/>
</dbReference>
<dbReference type="InterPro" id="IPR024811">
    <property type="entry name" value="ASX/ASX-like"/>
</dbReference>
<evidence type="ECO:0000256" key="1">
    <source>
        <dbReference type="ARBA" id="ARBA00006391"/>
    </source>
</evidence>
<evidence type="ECO:0000256" key="4">
    <source>
        <dbReference type="SAM" id="MobiDB-lite"/>
    </source>
</evidence>
<dbReference type="Pfam" id="PF05066">
    <property type="entry name" value="HARE-HTH"/>
    <property type="match status" value="1"/>
</dbReference>
<dbReference type="Pfam" id="PF13919">
    <property type="entry name" value="ASXH"/>
    <property type="match status" value="1"/>
</dbReference>
<feature type="compositionally biased region" description="Polar residues" evidence="4">
    <location>
        <begin position="209"/>
        <end position="218"/>
    </location>
</feature>
<feature type="region of interest" description="Disordered" evidence="4">
    <location>
        <begin position="85"/>
        <end position="248"/>
    </location>
</feature>
<feature type="compositionally biased region" description="Low complexity" evidence="4">
    <location>
        <begin position="444"/>
        <end position="454"/>
    </location>
</feature>
<dbReference type="PANTHER" id="PTHR13578">
    <property type="entry name" value="ADDITIONAL SEX COMBS LIKE PROTEIN ASXL"/>
    <property type="match status" value="1"/>
</dbReference>
<gene>
    <name evidence="6" type="ORF">P5673_014689</name>
</gene>
<feature type="compositionally biased region" description="Basic and acidic residues" evidence="4">
    <location>
        <begin position="113"/>
        <end position="124"/>
    </location>
</feature>
<evidence type="ECO:0000256" key="3">
    <source>
        <dbReference type="ARBA" id="ARBA00023163"/>
    </source>
</evidence>
<feature type="region of interest" description="Disordered" evidence="4">
    <location>
        <begin position="536"/>
        <end position="573"/>
    </location>
</feature>
<evidence type="ECO:0000259" key="5">
    <source>
        <dbReference type="PROSITE" id="PS51913"/>
    </source>
</evidence>
<reference evidence="6" key="1">
    <citation type="journal article" date="2023" name="G3 (Bethesda)">
        <title>Whole genome assembly and annotation of the endangered Caribbean coral Acropora cervicornis.</title>
        <authorList>
            <person name="Selwyn J.D."/>
            <person name="Vollmer S.V."/>
        </authorList>
    </citation>
    <scope>NUCLEOTIDE SEQUENCE</scope>
    <source>
        <strain evidence="6">K2</strain>
    </source>
</reference>
<dbReference type="InterPro" id="IPR026905">
    <property type="entry name" value="ASX-like_PHD"/>
</dbReference>
<dbReference type="InterPro" id="IPR007759">
    <property type="entry name" value="Asxl_HARE-HTH"/>
</dbReference>